<feature type="transmembrane region" description="Helical" evidence="1">
    <location>
        <begin position="68"/>
        <end position="85"/>
    </location>
</feature>
<dbReference type="RefSeq" id="WP_283405992.1">
    <property type="nucleotide sequence ID" value="NZ_FXUI01000004.1"/>
</dbReference>
<name>A0ABY1QFA7_9SPHN</name>
<comment type="caution">
    <text evidence="2">The sequence shown here is derived from an EMBL/GenBank/DDBJ whole genome shotgun (WGS) entry which is preliminary data.</text>
</comment>
<accession>A0ABY1QFA7</accession>
<dbReference type="EMBL" id="FXUI01000004">
    <property type="protein sequence ID" value="SMP67718.1"/>
    <property type="molecule type" value="Genomic_DNA"/>
</dbReference>
<dbReference type="Proteomes" id="UP001157910">
    <property type="component" value="Unassembled WGS sequence"/>
</dbReference>
<proteinExistence type="predicted"/>
<reference evidence="2 3" key="1">
    <citation type="submission" date="2017-05" db="EMBL/GenBank/DDBJ databases">
        <authorList>
            <person name="Varghese N."/>
            <person name="Submissions S."/>
        </authorList>
    </citation>
    <scope>NUCLEOTIDE SEQUENCE [LARGE SCALE GENOMIC DNA]</scope>
    <source>
        <strain evidence="2 3">SM16</strain>
    </source>
</reference>
<protein>
    <recommendedName>
        <fullName evidence="4">DoxX-like protein</fullName>
    </recommendedName>
</protein>
<sequence length="89" mass="9758">MLPLIIVFCLGVLNFAAHRAVLDSNHPMLMQVPWFFQALGGRLSLIVEFVMLLGALVMVAAGSTGWALVYVFYSGLNTLSAWLIFTGRV</sequence>
<keyword evidence="1" id="KW-1133">Transmembrane helix</keyword>
<evidence type="ECO:0000256" key="1">
    <source>
        <dbReference type="SAM" id="Phobius"/>
    </source>
</evidence>
<evidence type="ECO:0008006" key="4">
    <source>
        <dbReference type="Google" id="ProtNLM"/>
    </source>
</evidence>
<organism evidence="2 3">
    <name type="scientific">Novosphingobium panipatense</name>
    <dbReference type="NCBI Taxonomy" id="428991"/>
    <lineage>
        <taxon>Bacteria</taxon>
        <taxon>Pseudomonadati</taxon>
        <taxon>Pseudomonadota</taxon>
        <taxon>Alphaproteobacteria</taxon>
        <taxon>Sphingomonadales</taxon>
        <taxon>Sphingomonadaceae</taxon>
        <taxon>Novosphingobium</taxon>
    </lineage>
</organism>
<keyword evidence="3" id="KW-1185">Reference proteome</keyword>
<evidence type="ECO:0000313" key="3">
    <source>
        <dbReference type="Proteomes" id="UP001157910"/>
    </source>
</evidence>
<feature type="transmembrane region" description="Helical" evidence="1">
    <location>
        <begin position="43"/>
        <end position="61"/>
    </location>
</feature>
<keyword evidence="1" id="KW-0812">Transmembrane</keyword>
<keyword evidence="1" id="KW-0472">Membrane</keyword>
<gene>
    <name evidence="2" type="ORF">SAMN06296065_104264</name>
</gene>
<evidence type="ECO:0000313" key="2">
    <source>
        <dbReference type="EMBL" id="SMP67718.1"/>
    </source>
</evidence>